<organism evidence="2 3">
    <name type="scientific">Rhizoclosmatium globosum</name>
    <dbReference type="NCBI Taxonomy" id="329046"/>
    <lineage>
        <taxon>Eukaryota</taxon>
        <taxon>Fungi</taxon>
        <taxon>Fungi incertae sedis</taxon>
        <taxon>Chytridiomycota</taxon>
        <taxon>Chytridiomycota incertae sedis</taxon>
        <taxon>Chytridiomycetes</taxon>
        <taxon>Chytridiales</taxon>
        <taxon>Chytriomycetaceae</taxon>
        <taxon>Rhizoclosmatium</taxon>
    </lineage>
</organism>
<dbReference type="AlphaFoldDB" id="A0A1Y2CFM4"/>
<proteinExistence type="predicted"/>
<name>A0A1Y2CFM4_9FUNG</name>
<reference evidence="2 3" key="1">
    <citation type="submission" date="2016-07" db="EMBL/GenBank/DDBJ databases">
        <title>Pervasive Adenine N6-methylation of Active Genes in Fungi.</title>
        <authorList>
            <consortium name="DOE Joint Genome Institute"/>
            <person name="Mondo S.J."/>
            <person name="Dannebaum R.O."/>
            <person name="Kuo R.C."/>
            <person name="Labutti K."/>
            <person name="Haridas S."/>
            <person name="Kuo A."/>
            <person name="Salamov A."/>
            <person name="Ahrendt S.R."/>
            <person name="Lipzen A."/>
            <person name="Sullivan W."/>
            <person name="Andreopoulos W.B."/>
            <person name="Clum A."/>
            <person name="Lindquist E."/>
            <person name="Daum C."/>
            <person name="Ramamoorthy G.K."/>
            <person name="Gryganskyi A."/>
            <person name="Culley D."/>
            <person name="Magnuson J.K."/>
            <person name="James T.Y."/>
            <person name="O'Malley M.A."/>
            <person name="Stajich J.E."/>
            <person name="Spatafora J.W."/>
            <person name="Visel A."/>
            <person name="Grigoriev I.V."/>
        </authorList>
    </citation>
    <scope>NUCLEOTIDE SEQUENCE [LARGE SCALE GENOMIC DNA]</scope>
    <source>
        <strain evidence="2 3">JEL800</strain>
    </source>
</reference>
<accession>A0A1Y2CFM4</accession>
<sequence length="294" mass="32979">MLKLKVQSVMDPHGNQPYHHHQQQPEKAVHAEAGRKSSHTFFKSLFGRKHASATPTTELTTTPISITKTPTRSDNHSIPLPPPTPPLSDKDSASSSSSSHKTADEDVDEDTLPLGRLLETRSQESFRQFDSLGRKQVRFSRNRTPLLERHVGEVFGGRPVRKSSLRRGSDFGLVEVSGVGQNLEWVSVKARVWNVGSDVGVMVGGVGEEDEREAKFVCIQVSRVAASFRDIWFSLEAQAKVAFGSPRIRVGRVLVQSRDRRAWVELGVHDEVEWRLRVAQVRMGEEMNLFLHVF</sequence>
<evidence type="ECO:0000313" key="3">
    <source>
        <dbReference type="Proteomes" id="UP000193642"/>
    </source>
</evidence>
<dbReference type="EMBL" id="MCGO01000018">
    <property type="protein sequence ID" value="ORY45868.1"/>
    <property type="molecule type" value="Genomic_DNA"/>
</dbReference>
<dbReference type="Proteomes" id="UP000193642">
    <property type="component" value="Unassembled WGS sequence"/>
</dbReference>
<gene>
    <name evidence="2" type="ORF">BCR33DRAFT_765117</name>
</gene>
<evidence type="ECO:0000313" key="2">
    <source>
        <dbReference type="EMBL" id="ORY45868.1"/>
    </source>
</evidence>
<feature type="region of interest" description="Disordered" evidence="1">
    <location>
        <begin position="1"/>
        <end position="112"/>
    </location>
</feature>
<feature type="compositionally biased region" description="Low complexity" evidence="1">
    <location>
        <begin position="54"/>
        <end position="70"/>
    </location>
</feature>
<keyword evidence="3" id="KW-1185">Reference proteome</keyword>
<protein>
    <submittedName>
        <fullName evidence="2">Uncharacterized protein</fullName>
    </submittedName>
</protein>
<comment type="caution">
    <text evidence="2">The sequence shown here is derived from an EMBL/GenBank/DDBJ whole genome shotgun (WGS) entry which is preliminary data.</text>
</comment>
<feature type="compositionally biased region" description="Basic and acidic residues" evidence="1">
    <location>
        <begin position="23"/>
        <end position="35"/>
    </location>
</feature>
<evidence type="ECO:0000256" key="1">
    <source>
        <dbReference type="SAM" id="MobiDB-lite"/>
    </source>
</evidence>